<name>A0ACC4BA68_POPAL</name>
<accession>A0ACC4BA68</accession>
<proteinExistence type="predicted"/>
<keyword evidence="2" id="KW-1185">Reference proteome</keyword>
<dbReference type="EMBL" id="RCHU02000012">
    <property type="protein sequence ID" value="KAL3575474.1"/>
    <property type="molecule type" value="Genomic_DNA"/>
</dbReference>
<dbReference type="Proteomes" id="UP000309997">
    <property type="component" value="Unassembled WGS sequence"/>
</dbReference>
<sequence>MSKAFRLQHCIDISYLDVPIQIDGRIAEASNPSSSTVHDVRFVLPNQSSISVASVSRYSDAQSIDAKAESYISTVRQRFTLG</sequence>
<comment type="caution">
    <text evidence="1">The sequence shown here is derived from an EMBL/GenBank/DDBJ whole genome shotgun (WGS) entry which is preliminary data.</text>
</comment>
<evidence type="ECO:0000313" key="2">
    <source>
        <dbReference type="Proteomes" id="UP000309997"/>
    </source>
</evidence>
<evidence type="ECO:0000313" key="1">
    <source>
        <dbReference type="EMBL" id="KAL3575474.1"/>
    </source>
</evidence>
<organism evidence="1 2">
    <name type="scientific">Populus alba</name>
    <name type="common">White poplar</name>
    <dbReference type="NCBI Taxonomy" id="43335"/>
    <lineage>
        <taxon>Eukaryota</taxon>
        <taxon>Viridiplantae</taxon>
        <taxon>Streptophyta</taxon>
        <taxon>Embryophyta</taxon>
        <taxon>Tracheophyta</taxon>
        <taxon>Spermatophyta</taxon>
        <taxon>Magnoliopsida</taxon>
        <taxon>eudicotyledons</taxon>
        <taxon>Gunneridae</taxon>
        <taxon>Pentapetalae</taxon>
        <taxon>rosids</taxon>
        <taxon>fabids</taxon>
        <taxon>Malpighiales</taxon>
        <taxon>Salicaceae</taxon>
        <taxon>Saliceae</taxon>
        <taxon>Populus</taxon>
    </lineage>
</organism>
<reference evidence="1 2" key="1">
    <citation type="journal article" date="2024" name="Plant Biotechnol. J.">
        <title>Genome and CRISPR/Cas9 system of a widespread forest tree (Populus alba) in the world.</title>
        <authorList>
            <person name="Liu Y.J."/>
            <person name="Jiang P.F."/>
            <person name="Han X.M."/>
            <person name="Li X.Y."/>
            <person name="Wang H.M."/>
            <person name="Wang Y.J."/>
            <person name="Wang X.X."/>
            <person name="Zeng Q.Y."/>
        </authorList>
    </citation>
    <scope>NUCLEOTIDE SEQUENCE [LARGE SCALE GENOMIC DNA]</scope>
    <source>
        <strain evidence="2">cv. PAL-ZL1</strain>
    </source>
</reference>
<gene>
    <name evidence="1" type="ORF">D5086_023575</name>
</gene>
<protein>
    <submittedName>
        <fullName evidence="1">Uncharacterized protein</fullName>
    </submittedName>
</protein>